<reference evidence="1" key="1">
    <citation type="submission" date="2022-08" db="EMBL/GenBank/DDBJ databases">
        <authorList>
            <consortium name="DOE Joint Genome Institute"/>
            <person name="Min B."/>
            <person name="Riley R."/>
            <person name="Sierra-Patev S."/>
            <person name="Naranjo-Ortiz M."/>
            <person name="Looney B."/>
            <person name="Konkel Z."/>
            <person name="Slot J.C."/>
            <person name="Sakamoto Y."/>
            <person name="Steenwyk J.L."/>
            <person name="Rokas A."/>
            <person name="Carro J."/>
            <person name="Camarero S."/>
            <person name="Ferreira P."/>
            <person name="Molpeceres G."/>
            <person name="Ruiz-Duenas F.J."/>
            <person name="Serrano A."/>
            <person name="Henrissat B."/>
            <person name="Drula E."/>
            <person name="Hughes K.W."/>
            <person name="Mata J.L."/>
            <person name="Ishikawa N.K."/>
            <person name="Vargas-Isla R."/>
            <person name="Ushijima S."/>
            <person name="Smith C.A."/>
            <person name="Ahrendt S."/>
            <person name="Andreopoulos W."/>
            <person name="He G."/>
            <person name="Labutti K."/>
            <person name="Lipzen A."/>
            <person name="Ng V."/>
            <person name="Sandor L."/>
            <person name="Barry K."/>
            <person name="Martinez A.T."/>
            <person name="Xiao Y."/>
            <person name="Gibbons J.G."/>
            <person name="Terashima K."/>
            <person name="Hibbett D.S."/>
            <person name="Grigoriev I.V."/>
        </authorList>
    </citation>
    <scope>NUCLEOTIDE SEQUENCE</scope>
    <source>
        <strain evidence="1">Sp2 HRB7682 ss15</strain>
    </source>
</reference>
<evidence type="ECO:0000313" key="2">
    <source>
        <dbReference type="Proteomes" id="UP001150238"/>
    </source>
</evidence>
<comment type="caution">
    <text evidence="1">The sequence shown here is derived from an EMBL/GenBank/DDBJ whole genome shotgun (WGS) entry which is preliminary data.</text>
</comment>
<name>A0A9W9ATC1_9AGAR</name>
<protein>
    <submittedName>
        <fullName evidence="1">Uncharacterized protein</fullName>
    </submittedName>
</protein>
<gene>
    <name evidence="1" type="ORF">C8J55DRAFT_557912</name>
</gene>
<evidence type="ECO:0000313" key="1">
    <source>
        <dbReference type="EMBL" id="KAJ4488892.1"/>
    </source>
</evidence>
<organism evidence="1 2">
    <name type="scientific">Lentinula lateritia</name>
    <dbReference type="NCBI Taxonomy" id="40482"/>
    <lineage>
        <taxon>Eukaryota</taxon>
        <taxon>Fungi</taxon>
        <taxon>Dikarya</taxon>
        <taxon>Basidiomycota</taxon>
        <taxon>Agaricomycotina</taxon>
        <taxon>Agaricomycetes</taxon>
        <taxon>Agaricomycetidae</taxon>
        <taxon>Agaricales</taxon>
        <taxon>Marasmiineae</taxon>
        <taxon>Omphalotaceae</taxon>
        <taxon>Lentinula</taxon>
    </lineage>
</organism>
<accession>A0A9W9ATC1</accession>
<sequence length="171" mass="19062">MSVHSSLKPTLPLVHDDLLREVASYLTRVDISSMAQSSKFFAAKLLPILYQTITINALQTIANPISLTFDLCSAHPASYRDDRHRPKSPFTHPTKIDNMLCNVYARRRIQAKPESVTSRGPDIGLSCGRGRRQKEFIRHAFARDSLVTIVDAQLPNMRTAAYVCSVGIGHT</sequence>
<dbReference type="AlphaFoldDB" id="A0A9W9ATC1"/>
<dbReference type="EMBL" id="JANVFS010000008">
    <property type="protein sequence ID" value="KAJ4488892.1"/>
    <property type="molecule type" value="Genomic_DNA"/>
</dbReference>
<proteinExistence type="predicted"/>
<reference evidence="1" key="2">
    <citation type="journal article" date="2023" name="Proc. Natl. Acad. Sci. U.S.A.">
        <title>A global phylogenomic analysis of the shiitake genus Lentinula.</title>
        <authorList>
            <person name="Sierra-Patev S."/>
            <person name="Min B."/>
            <person name="Naranjo-Ortiz M."/>
            <person name="Looney B."/>
            <person name="Konkel Z."/>
            <person name="Slot J.C."/>
            <person name="Sakamoto Y."/>
            <person name="Steenwyk J.L."/>
            <person name="Rokas A."/>
            <person name="Carro J."/>
            <person name="Camarero S."/>
            <person name="Ferreira P."/>
            <person name="Molpeceres G."/>
            <person name="Ruiz-Duenas F.J."/>
            <person name="Serrano A."/>
            <person name="Henrissat B."/>
            <person name="Drula E."/>
            <person name="Hughes K.W."/>
            <person name="Mata J.L."/>
            <person name="Ishikawa N.K."/>
            <person name="Vargas-Isla R."/>
            <person name="Ushijima S."/>
            <person name="Smith C.A."/>
            <person name="Donoghue J."/>
            <person name="Ahrendt S."/>
            <person name="Andreopoulos W."/>
            <person name="He G."/>
            <person name="LaButti K."/>
            <person name="Lipzen A."/>
            <person name="Ng V."/>
            <person name="Riley R."/>
            <person name="Sandor L."/>
            <person name="Barry K."/>
            <person name="Martinez A.T."/>
            <person name="Xiao Y."/>
            <person name="Gibbons J.G."/>
            <person name="Terashima K."/>
            <person name="Grigoriev I.V."/>
            <person name="Hibbett D."/>
        </authorList>
    </citation>
    <scope>NUCLEOTIDE SEQUENCE</scope>
    <source>
        <strain evidence="1">Sp2 HRB7682 ss15</strain>
    </source>
</reference>
<dbReference type="Proteomes" id="UP001150238">
    <property type="component" value="Unassembled WGS sequence"/>
</dbReference>